<comment type="caution">
    <text evidence="1">The sequence shown here is derived from an EMBL/GenBank/DDBJ whole genome shotgun (WGS) entry which is preliminary data.</text>
</comment>
<dbReference type="InterPro" id="IPR012337">
    <property type="entry name" value="RNaseH-like_sf"/>
</dbReference>
<dbReference type="GO" id="GO:0003676">
    <property type="term" value="F:nucleic acid binding"/>
    <property type="evidence" value="ECO:0007669"/>
    <property type="project" value="InterPro"/>
</dbReference>
<dbReference type="Gene3D" id="3.30.420.10">
    <property type="entry name" value="Ribonuclease H-like superfamily/Ribonuclease H"/>
    <property type="match status" value="1"/>
</dbReference>
<accession>A0A7J7CNY2</accession>
<dbReference type="Proteomes" id="UP000593562">
    <property type="component" value="Unassembled WGS sequence"/>
</dbReference>
<proteinExistence type="predicted"/>
<reference evidence="1 2" key="1">
    <citation type="journal article" date="2020" name="Nat. Commun.">
        <title>Genome of Tripterygium wilfordii and identification of cytochrome P450 involved in triptolide biosynthesis.</title>
        <authorList>
            <person name="Tu L."/>
            <person name="Su P."/>
            <person name="Zhang Z."/>
            <person name="Gao L."/>
            <person name="Wang J."/>
            <person name="Hu T."/>
            <person name="Zhou J."/>
            <person name="Zhang Y."/>
            <person name="Zhao Y."/>
            <person name="Liu Y."/>
            <person name="Song Y."/>
            <person name="Tong Y."/>
            <person name="Lu Y."/>
            <person name="Yang J."/>
            <person name="Xu C."/>
            <person name="Jia M."/>
            <person name="Peters R.J."/>
            <person name="Huang L."/>
            <person name="Gao W."/>
        </authorList>
    </citation>
    <scope>NUCLEOTIDE SEQUENCE [LARGE SCALE GENOMIC DNA]</scope>
    <source>
        <strain evidence="2">cv. XIE 37</strain>
        <tissue evidence="1">Leaf</tissue>
    </source>
</reference>
<dbReference type="InterPro" id="IPR036397">
    <property type="entry name" value="RNaseH_sf"/>
</dbReference>
<evidence type="ECO:0000313" key="2">
    <source>
        <dbReference type="Proteomes" id="UP000593562"/>
    </source>
</evidence>
<evidence type="ECO:0008006" key="3">
    <source>
        <dbReference type="Google" id="ProtNLM"/>
    </source>
</evidence>
<name>A0A7J7CNY2_TRIWF</name>
<protein>
    <recommendedName>
        <fullName evidence="3">RNase H type-1 domain-containing protein</fullName>
    </recommendedName>
</protein>
<dbReference type="SUPFAM" id="SSF53098">
    <property type="entry name" value="Ribonuclease H-like"/>
    <property type="match status" value="1"/>
</dbReference>
<organism evidence="1 2">
    <name type="scientific">Tripterygium wilfordii</name>
    <name type="common">Thunder God vine</name>
    <dbReference type="NCBI Taxonomy" id="458696"/>
    <lineage>
        <taxon>Eukaryota</taxon>
        <taxon>Viridiplantae</taxon>
        <taxon>Streptophyta</taxon>
        <taxon>Embryophyta</taxon>
        <taxon>Tracheophyta</taxon>
        <taxon>Spermatophyta</taxon>
        <taxon>Magnoliopsida</taxon>
        <taxon>eudicotyledons</taxon>
        <taxon>Gunneridae</taxon>
        <taxon>Pentapetalae</taxon>
        <taxon>rosids</taxon>
        <taxon>fabids</taxon>
        <taxon>Celastrales</taxon>
        <taxon>Celastraceae</taxon>
        <taxon>Tripterygium</taxon>
    </lineage>
</organism>
<dbReference type="InParanoid" id="A0A7J7CNY2"/>
<dbReference type="AlphaFoldDB" id="A0A7J7CNY2"/>
<gene>
    <name evidence="1" type="ORF">HS088_TW15G01125</name>
</gene>
<dbReference type="EMBL" id="JAAARO010000015">
    <property type="protein sequence ID" value="KAF5735616.1"/>
    <property type="molecule type" value="Genomic_DNA"/>
</dbReference>
<keyword evidence="2" id="KW-1185">Reference proteome</keyword>
<evidence type="ECO:0000313" key="1">
    <source>
        <dbReference type="EMBL" id="KAF5735616.1"/>
    </source>
</evidence>
<sequence length="108" mass="12039">MFSCNVGICEPNEAELRALSKALQLTLSYLCRMHLHSSLKLTLSNAFKWAAQQCEAPWKLAQLSNVIALSKLQIGNLSYHHIRRGGNGIADLLAREGIRRSSDFILLC</sequence>